<sequence length="137" mass="16332">MTLTKGDFKQIKELFDKKIDDRFHEQDKRIDARFTEQDKRIDARFTEQDKRIDDAFKKQNKRIDNQLAIQKGDIVDAVRQEIIQFKSDVFSKIDPILKEVVASREEREIVNYNVSLQKDTLESHEKRIKKIETHLIG</sequence>
<dbReference type="AlphaFoldDB" id="A0A1F8CTN2"/>
<reference evidence="1 2" key="1">
    <citation type="journal article" date="2016" name="Nat. Commun.">
        <title>Thousands of microbial genomes shed light on interconnected biogeochemical processes in an aquifer system.</title>
        <authorList>
            <person name="Anantharaman K."/>
            <person name="Brown C.T."/>
            <person name="Hug L.A."/>
            <person name="Sharon I."/>
            <person name="Castelle C.J."/>
            <person name="Probst A.J."/>
            <person name="Thomas B.C."/>
            <person name="Singh A."/>
            <person name="Wilkins M.J."/>
            <person name="Karaoz U."/>
            <person name="Brodie E.L."/>
            <person name="Williams K.H."/>
            <person name="Hubbard S.S."/>
            <person name="Banfield J.F."/>
        </authorList>
    </citation>
    <scope>NUCLEOTIDE SEQUENCE [LARGE SCALE GENOMIC DNA]</scope>
</reference>
<comment type="caution">
    <text evidence="1">The sequence shown here is derived from an EMBL/GenBank/DDBJ whole genome shotgun (WGS) entry which is preliminary data.</text>
</comment>
<evidence type="ECO:0000313" key="2">
    <source>
        <dbReference type="Proteomes" id="UP000178999"/>
    </source>
</evidence>
<gene>
    <name evidence="1" type="ORF">A2382_02085</name>
</gene>
<dbReference type="EMBL" id="MGHY01000009">
    <property type="protein sequence ID" value="OGM79687.1"/>
    <property type="molecule type" value="Genomic_DNA"/>
</dbReference>
<dbReference type="STRING" id="1802538.A2382_02085"/>
<name>A0A1F8CTN2_9BACT</name>
<protein>
    <submittedName>
        <fullName evidence="1">Uncharacterized protein</fullName>
    </submittedName>
</protein>
<dbReference type="Proteomes" id="UP000178999">
    <property type="component" value="Unassembled WGS sequence"/>
</dbReference>
<proteinExistence type="predicted"/>
<organism evidence="1 2">
    <name type="scientific">Candidatus Woesebacteria bacterium RIFOXYB1_FULL_38_16</name>
    <dbReference type="NCBI Taxonomy" id="1802538"/>
    <lineage>
        <taxon>Bacteria</taxon>
        <taxon>Candidatus Woeseibacteriota</taxon>
    </lineage>
</organism>
<accession>A0A1F8CTN2</accession>
<evidence type="ECO:0000313" key="1">
    <source>
        <dbReference type="EMBL" id="OGM79687.1"/>
    </source>
</evidence>